<dbReference type="PATRIC" id="fig|1230458.4.peg.60"/>
<keyword evidence="3" id="KW-1185">Reference proteome</keyword>
<dbReference type="EMBL" id="AOIL01000001">
    <property type="protein sequence ID" value="ELY96831.1"/>
    <property type="molecule type" value="Genomic_DNA"/>
</dbReference>
<dbReference type="RefSeq" id="WP_006823980.1">
    <property type="nucleotide sequence ID" value="NZ_AOIL01000001.1"/>
</dbReference>
<gene>
    <name evidence="2" type="ORF">C484_00315</name>
</gene>
<evidence type="ECO:0000313" key="3">
    <source>
        <dbReference type="Proteomes" id="UP000011648"/>
    </source>
</evidence>
<organism evidence="2 3">
    <name type="scientific">Natrialba taiwanensis DSM 12281</name>
    <dbReference type="NCBI Taxonomy" id="1230458"/>
    <lineage>
        <taxon>Archaea</taxon>
        <taxon>Methanobacteriati</taxon>
        <taxon>Methanobacteriota</taxon>
        <taxon>Stenosarchaea group</taxon>
        <taxon>Halobacteria</taxon>
        <taxon>Halobacteriales</taxon>
        <taxon>Natrialbaceae</taxon>
        <taxon>Natrialba</taxon>
    </lineage>
</organism>
<proteinExistence type="predicted"/>
<dbReference type="Proteomes" id="UP000011648">
    <property type="component" value="Unassembled WGS sequence"/>
</dbReference>
<comment type="caution">
    <text evidence="2">The sequence shown here is derived from an EMBL/GenBank/DDBJ whole genome shotgun (WGS) entry which is preliminary data.</text>
</comment>
<evidence type="ECO:0000256" key="1">
    <source>
        <dbReference type="SAM" id="MobiDB-lite"/>
    </source>
</evidence>
<feature type="region of interest" description="Disordered" evidence="1">
    <location>
        <begin position="1"/>
        <end position="28"/>
    </location>
</feature>
<reference evidence="2 3" key="1">
    <citation type="journal article" date="2014" name="PLoS Genet.">
        <title>Phylogenetically driven sequencing of extremely halophilic archaea reveals strategies for static and dynamic osmo-response.</title>
        <authorList>
            <person name="Becker E.A."/>
            <person name="Seitzer P.M."/>
            <person name="Tritt A."/>
            <person name="Larsen D."/>
            <person name="Krusor M."/>
            <person name="Yao A.I."/>
            <person name="Wu D."/>
            <person name="Madern D."/>
            <person name="Eisen J.A."/>
            <person name="Darling A.E."/>
            <person name="Facciotti M.T."/>
        </authorList>
    </citation>
    <scope>NUCLEOTIDE SEQUENCE [LARGE SCALE GENOMIC DNA]</scope>
    <source>
        <strain evidence="2 3">DSM 12281</strain>
    </source>
</reference>
<dbReference type="AlphaFoldDB" id="M0AEK2"/>
<feature type="compositionally biased region" description="Basic and acidic residues" evidence="1">
    <location>
        <begin position="1"/>
        <end position="27"/>
    </location>
</feature>
<sequence>MALESDVRAAAERRDDLPTAADVHDPDTEIPLTDLFDAEFVQARTEFSSFNDLVAASPSPADAAAELETVSEGEWDEFVAETTDFADEKALVLAARDHWVGKQLELV</sequence>
<name>M0AEK2_9EURY</name>
<dbReference type="OrthoDB" id="178002at2157"/>
<evidence type="ECO:0000313" key="2">
    <source>
        <dbReference type="EMBL" id="ELY96831.1"/>
    </source>
</evidence>
<accession>M0AEK2</accession>
<protein>
    <submittedName>
        <fullName evidence="2">Uncharacterized protein</fullName>
    </submittedName>
</protein>